<evidence type="ECO:0000313" key="3">
    <source>
        <dbReference type="EMBL" id="KAG6382018.1"/>
    </source>
</evidence>
<feature type="transmembrane region" description="Helical" evidence="1">
    <location>
        <begin position="75"/>
        <end position="94"/>
    </location>
</feature>
<evidence type="ECO:0000256" key="2">
    <source>
        <dbReference type="SAM" id="SignalP"/>
    </source>
</evidence>
<comment type="caution">
    <text evidence="3">The sequence shown here is derived from an EMBL/GenBank/DDBJ whole genome shotgun (WGS) entry which is preliminary data.</text>
</comment>
<accession>A0A8I2Z360</accession>
<keyword evidence="1" id="KW-0472">Membrane</keyword>
<evidence type="ECO:0000313" key="4">
    <source>
        <dbReference type="Proteomes" id="UP000683000"/>
    </source>
</evidence>
<dbReference type="EMBL" id="JAGFBS010000001">
    <property type="protein sequence ID" value="KAG6382018.1"/>
    <property type="molecule type" value="Genomic_DNA"/>
</dbReference>
<sequence>MYTHSATRVVFCFCITLLTMAALTASSPVPEPEPAPMDPNPASVISSNLNLSCQHGCPAASSAQQFNTNAALGSVVSPLSLFGGLVLSSGILAAI</sequence>
<name>A0A8I2Z360_9AGAM</name>
<dbReference type="Proteomes" id="UP000683000">
    <property type="component" value="Unassembled WGS sequence"/>
</dbReference>
<evidence type="ECO:0000256" key="1">
    <source>
        <dbReference type="SAM" id="Phobius"/>
    </source>
</evidence>
<keyword evidence="2" id="KW-0732">Signal</keyword>
<dbReference type="AlphaFoldDB" id="A0A8I2Z360"/>
<feature type="chain" id="PRO_5034619115" evidence="2">
    <location>
        <begin position="27"/>
        <end position="95"/>
    </location>
</feature>
<organism evidence="3 4">
    <name type="scientific">Boletus reticuloceps</name>
    <dbReference type="NCBI Taxonomy" id="495285"/>
    <lineage>
        <taxon>Eukaryota</taxon>
        <taxon>Fungi</taxon>
        <taxon>Dikarya</taxon>
        <taxon>Basidiomycota</taxon>
        <taxon>Agaricomycotina</taxon>
        <taxon>Agaricomycetes</taxon>
        <taxon>Agaricomycetidae</taxon>
        <taxon>Boletales</taxon>
        <taxon>Boletineae</taxon>
        <taxon>Boletaceae</taxon>
        <taxon>Boletoideae</taxon>
        <taxon>Boletus</taxon>
    </lineage>
</organism>
<protein>
    <submittedName>
        <fullName evidence="3">Uncharacterized protein</fullName>
    </submittedName>
</protein>
<reference evidence="3" key="1">
    <citation type="submission" date="2021-03" db="EMBL/GenBank/DDBJ databases">
        <title>Evolutionary innovations through gain and loss of genes in the ectomycorrhizal Boletales.</title>
        <authorList>
            <person name="Wu G."/>
            <person name="Miyauchi S."/>
            <person name="Morin E."/>
            <person name="Yang Z.-L."/>
            <person name="Xu J."/>
            <person name="Martin F.M."/>
        </authorList>
    </citation>
    <scope>NUCLEOTIDE SEQUENCE</scope>
    <source>
        <strain evidence="3">BR01</strain>
    </source>
</reference>
<proteinExistence type="predicted"/>
<feature type="signal peptide" evidence="2">
    <location>
        <begin position="1"/>
        <end position="26"/>
    </location>
</feature>
<keyword evidence="1" id="KW-1133">Transmembrane helix</keyword>
<keyword evidence="1" id="KW-0812">Transmembrane</keyword>
<keyword evidence="4" id="KW-1185">Reference proteome</keyword>
<gene>
    <name evidence="3" type="ORF">JVT61DRAFT_650</name>
</gene>